<accession>A0A1Q9DA18</accession>
<proteinExistence type="predicted"/>
<name>A0A1Q9DA18_SYMMI</name>
<sequence length="365" mass="40495">MRGCQKWQPAKLLCFPRLLVSHCRLLRKQVTKYLGQRASSSAEGFCRVRAVAMRRFLAVAAAALLALLIPVRPLRGFIAPGRGQSSPSRRPLTKACEAAAVSAHSPAHDAHAATRVLAGLALGLLLGAVSVPALQAHESDVARNCDRSPRYQYQATLQEFTRASERRRSERRLKLVQQQLKEHGKVLGVKANFTMPSTIWEALADTPDADLFSRGVTVHVCSLAKPGASVAWVMTRRSRRLWLGLLAAAFSLKCSLLRDTVSKAEAMVFRPWRPRDESPDSTTLPAVTTLLVGVFIGVGAFQDYPAMPQLFESVKDKAWRSTRKGRLSERCARYRSISHDAGRRFRDERDSSDPQKSKMCRQPTP</sequence>
<gene>
    <name evidence="3" type="ORF">AK812_SmicGene26177</name>
</gene>
<protein>
    <submittedName>
        <fullName evidence="3">Uncharacterized protein</fullName>
    </submittedName>
</protein>
<feature type="transmembrane region" description="Helical" evidence="2">
    <location>
        <begin position="56"/>
        <end position="74"/>
    </location>
</feature>
<dbReference type="EMBL" id="LSRX01000636">
    <property type="protein sequence ID" value="OLP92053.1"/>
    <property type="molecule type" value="Genomic_DNA"/>
</dbReference>
<dbReference type="OrthoDB" id="414256at2759"/>
<feature type="compositionally biased region" description="Basic and acidic residues" evidence="1">
    <location>
        <begin position="342"/>
        <end position="356"/>
    </location>
</feature>
<comment type="caution">
    <text evidence="3">The sequence shown here is derived from an EMBL/GenBank/DDBJ whole genome shotgun (WGS) entry which is preliminary data.</text>
</comment>
<reference evidence="3 4" key="1">
    <citation type="submission" date="2016-02" db="EMBL/GenBank/DDBJ databases">
        <title>Genome analysis of coral dinoflagellate symbionts highlights evolutionary adaptations to a symbiotic lifestyle.</title>
        <authorList>
            <person name="Aranda M."/>
            <person name="Li Y."/>
            <person name="Liew Y.J."/>
            <person name="Baumgarten S."/>
            <person name="Simakov O."/>
            <person name="Wilson M."/>
            <person name="Piel J."/>
            <person name="Ashoor H."/>
            <person name="Bougouffa S."/>
            <person name="Bajic V.B."/>
            <person name="Ryu T."/>
            <person name="Ravasi T."/>
            <person name="Bayer T."/>
            <person name="Micklem G."/>
            <person name="Kim H."/>
            <person name="Bhak J."/>
            <person name="Lajeunesse T.C."/>
            <person name="Voolstra C.R."/>
        </authorList>
    </citation>
    <scope>NUCLEOTIDE SEQUENCE [LARGE SCALE GENOMIC DNA]</scope>
    <source>
        <strain evidence="3 4">CCMP2467</strain>
    </source>
</reference>
<feature type="transmembrane region" description="Helical" evidence="2">
    <location>
        <begin position="281"/>
        <end position="301"/>
    </location>
</feature>
<evidence type="ECO:0000313" key="3">
    <source>
        <dbReference type="EMBL" id="OLP92053.1"/>
    </source>
</evidence>
<keyword evidence="2" id="KW-0472">Membrane</keyword>
<feature type="transmembrane region" description="Helical" evidence="2">
    <location>
        <begin position="241"/>
        <end position="261"/>
    </location>
</feature>
<feature type="region of interest" description="Disordered" evidence="1">
    <location>
        <begin position="342"/>
        <end position="365"/>
    </location>
</feature>
<evidence type="ECO:0000313" key="4">
    <source>
        <dbReference type="Proteomes" id="UP000186817"/>
    </source>
</evidence>
<evidence type="ECO:0000256" key="2">
    <source>
        <dbReference type="SAM" id="Phobius"/>
    </source>
</evidence>
<dbReference type="Proteomes" id="UP000186817">
    <property type="component" value="Unassembled WGS sequence"/>
</dbReference>
<feature type="transmembrane region" description="Helical" evidence="2">
    <location>
        <begin position="116"/>
        <end position="134"/>
    </location>
</feature>
<evidence type="ECO:0000256" key="1">
    <source>
        <dbReference type="SAM" id="MobiDB-lite"/>
    </source>
</evidence>
<keyword evidence="2" id="KW-1133">Transmembrane helix</keyword>
<keyword evidence="4" id="KW-1185">Reference proteome</keyword>
<organism evidence="3 4">
    <name type="scientific">Symbiodinium microadriaticum</name>
    <name type="common">Dinoflagellate</name>
    <name type="synonym">Zooxanthella microadriatica</name>
    <dbReference type="NCBI Taxonomy" id="2951"/>
    <lineage>
        <taxon>Eukaryota</taxon>
        <taxon>Sar</taxon>
        <taxon>Alveolata</taxon>
        <taxon>Dinophyceae</taxon>
        <taxon>Suessiales</taxon>
        <taxon>Symbiodiniaceae</taxon>
        <taxon>Symbiodinium</taxon>
    </lineage>
</organism>
<keyword evidence="2" id="KW-0812">Transmembrane</keyword>
<dbReference type="AlphaFoldDB" id="A0A1Q9DA18"/>